<reference evidence="2 3" key="1">
    <citation type="submission" date="2024-02" db="EMBL/GenBank/DDBJ databases">
        <authorList>
            <person name="Grouzdev D."/>
        </authorList>
    </citation>
    <scope>NUCLEOTIDE SEQUENCE [LARGE SCALE GENOMIC DNA]</scope>
    <source>
        <strain evidence="2 3">9N</strain>
    </source>
</reference>
<feature type="compositionally biased region" description="Basic and acidic residues" evidence="1">
    <location>
        <begin position="209"/>
        <end position="218"/>
    </location>
</feature>
<accession>A0ABU7XL88</accession>
<dbReference type="SUPFAM" id="SSF81901">
    <property type="entry name" value="HCP-like"/>
    <property type="match status" value="1"/>
</dbReference>
<dbReference type="PANTHER" id="PTHR43628:SF1">
    <property type="entry name" value="CHITIN SYNTHASE REGULATORY FACTOR 2-RELATED"/>
    <property type="match status" value="1"/>
</dbReference>
<evidence type="ECO:0000313" key="2">
    <source>
        <dbReference type="EMBL" id="MEF3368149.1"/>
    </source>
</evidence>
<protein>
    <submittedName>
        <fullName evidence="2">Tetratricopeptide repeat protein</fullName>
    </submittedName>
</protein>
<dbReference type="InterPro" id="IPR052945">
    <property type="entry name" value="Mitotic_Regulator"/>
</dbReference>
<organism evidence="2 3">
    <name type="scientific">Methylocystis borbori</name>
    <dbReference type="NCBI Taxonomy" id="3118750"/>
    <lineage>
        <taxon>Bacteria</taxon>
        <taxon>Pseudomonadati</taxon>
        <taxon>Pseudomonadota</taxon>
        <taxon>Alphaproteobacteria</taxon>
        <taxon>Hyphomicrobiales</taxon>
        <taxon>Methylocystaceae</taxon>
        <taxon>Methylocystis</taxon>
    </lineage>
</organism>
<name>A0ABU7XL88_9HYPH</name>
<gene>
    <name evidence="2" type="ORF">V3H18_16560</name>
</gene>
<keyword evidence="3" id="KW-1185">Reference proteome</keyword>
<dbReference type="InterPro" id="IPR011990">
    <property type="entry name" value="TPR-like_helical_dom_sf"/>
</dbReference>
<proteinExistence type="predicted"/>
<dbReference type="EMBL" id="JAZHYN010000099">
    <property type="protein sequence ID" value="MEF3368149.1"/>
    <property type="molecule type" value="Genomic_DNA"/>
</dbReference>
<dbReference type="Pfam" id="PF08238">
    <property type="entry name" value="Sel1"/>
    <property type="match status" value="4"/>
</dbReference>
<dbReference type="RefSeq" id="WP_332083183.1">
    <property type="nucleotide sequence ID" value="NZ_JAZHYN010000099.1"/>
</dbReference>
<evidence type="ECO:0000256" key="1">
    <source>
        <dbReference type="SAM" id="MobiDB-lite"/>
    </source>
</evidence>
<dbReference type="PANTHER" id="PTHR43628">
    <property type="entry name" value="ACTIVATOR OF C KINASE PROTEIN 1-RELATED"/>
    <property type="match status" value="1"/>
</dbReference>
<feature type="non-terminal residue" evidence="2">
    <location>
        <position position="1"/>
    </location>
</feature>
<dbReference type="SMART" id="SM00671">
    <property type="entry name" value="SEL1"/>
    <property type="match status" value="4"/>
</dbReference>
<dbReference type="Gene3D" id="1.25.40.10">
    <property type="entry name" value="Tetratricopeptide repeat domain"/>
    <property type="match status" value="1"/>
</dbReference>
<comment type="caution">
    <text evidence="2">The sequence shown here is derived from an EMBL/GenBank/DDBJ whole genome shotgun (WGS) entry which is preliminary data.</text>
</comment>
<dbReference type="Proteomes" id="UP001350748">
    <property type="component" value="Unassembled WGS sequence"/>
</dbReference>
<evidence type="ECO:0000313" key="3">
    <source>
        <dbReference type="Proteomes" id="UP001350748"/>
    </source>
</evidence>
<dbReference type="InterPro" id="IPR006597">
    <property type="entry name" value="Sel1-like"/>
</dbReference>
<sequence length="251" mass="26602">AQAPIDPTPTGAISAPPLSAGDAFAAIESLAAQGEASAQYEIGARLIEGRGVARDAKAAAQWFEKSAGQGVAPAQYRIGSMYEKGVGVERDYARARKWYRLAAEAGNARAMHNLAVLLAEGGEDKPDYAGAAEWFRKAAEFGVRDSQFNLAILYARGLGVSQDLKQAYVWLSAAADQGDEDAAKKRDEIGARLDSKELAAARALAGAFRPREPSREANEAPTLKSGGETIREPAFVKPAPKPGSKPKFSQL</sequence>
<feature type="region of interest" description="Disordered" evidence="1">
    <location>
        <begin position="205"/>
        <end position="251"/>
    </location>
</feature>